<dbReference type="InterPro" id="IPR029016">
    <property type="entry name" value="GAF-like_dom_sf"/>
</dbReference>
<dbReference type="PROSITE" id="PS50113">
    <property type="entry name" value="PAC"/>
    <property type="match status" value="1"/>
</dbReference>
<dbReference type="Proteomes" id="UP000285138">
    <property type="component" value="Unassembled WGS sequence"/>
</dbReference>
<keyword evidence="7 17" id="KW-0418">Kinase</keyword>
<comment type="caution">
    <text evidence="17">The sequence shown here is derived from an EMBL/GenBank/DDBJ whole genome shotgun (WGS) entry which is preliminary data.</text>
</comment>
<dbReference type="CDD" id="cd00156">
    <property type="entry name" value="REC"/>
    <property type="match status" value="1"/>
</dbReference>
<dbReference type="InterPro" id="IPR003661">
    <property type="entry name" value="HisK_dim/P_dom"/>
</dbReference>
<organism evidence="17 18">
    <name type="scientific">Candidatus Syntrophonatronum acetioxidans</name>
    <dbReference type="NCBI Taxonomy" id="1795816"/>
    <lineage>
        <taxon>Bacteria</taxon>
        <taxon>Bacillati</taxon>
        <taxon>Bacillota</taxon>
        <taxon>Clostridia</taxon>
        <taxon>Eubacteriales</taxon>
        <taxon>Syntrophomonadaceae</taxon>
        <taxon>Candidatus Syntrophonatronum</taxon>
    </lineage>
</organism>
<keyword evidence="5" id="KW-0808">Transferase</keyword>
<evidence type="ECO:0000256" key="10">
    <source>
        <dbReference type="ARBA" id="ARBA00024867"/>
    </source>
</evidence>
<keyword evidence="8" id="KW-0067">ATP-binding</keyword>
<dbReference type="GO" id="GO:0000155">
    <property type="term" value="F:phosphorelay sensor kinase activity"/>
    <property type="evidence" value="ECO:0007669"/>
    <property type="project" value="InterPro"/>
</dbReference>
<dbReference type="SUPFAM" id="SSF55785">
    <property type="entry name" value="PYP-like sensor domain (PAS domain)"/>
    <property type="match status" value="3"/>
</dbReference>
<dbReference type="InterPro" id="IPR001610">
    <property type="entry name" value="PAC"/>
</dbReference>
<dbReference type="Pfam" id="PF13188">
    <property type="entry name" value="PAS_8"/>
    <property type="match status" value="1"/>
</dbReference>
<evidence type="ECO:0000259" key="15">
    <source>
        <dbReference type="PROSITE" id="PS50112"/>
    </source>
</evidence>
<dbReference type="InterPro" id="IPR001789">
    <property type="entry name" value="Sig_transdc_resp-reg_receiver"/>
</dbReference>
<accession>A0A424YER2</accession>
<keyword evidence="4 11" id="KW-0597">Phosphoprotein</keyword>
<evidence type="ECO:0000256" key="6">
    <source>
        <dbReference type="ARBA" id="ARBA00022741"/>
    </source>
</evidence>
<reference evidence="17 18" key="1">
    <citation type="submission" date="2018-08" db="EMBL/GenBank/DDBJ databases">
        <title>The metabolism and importance of syntrophic acetate oxidation coupled to methane or sulfide production in haloalkaline environments.</title>
        <authorList>
            <person name="Timmers P.H.A."/>
            <person name="Vavourakis C.D."/>
            <person name="Sorokin D.Y."/>
            <person name="Sinninghe Damste J.S."/>
            <person name="Muyzer G."/>
            <person name="Stams A.J.M."/>
            <person name="Plugge C.M."/>
        </authorList>
    </citation>
    <scope>NUCLEOTIDE SEQUENCE [LARGE SCALE GENOMIC DNA]</scope>
    <source>
        <strain evidence="17">MSAO_Bac1</strain>
    </source>
</reference>
<dbReference type="Gene3D" id="1.10.287.130">
    <property type="match status" value="1"/>
</dbReference>
<dbReference type="Gene3D" id="3.40.50.2300">
    <property type="match status" value="1"/>
</dbReference>
<evidence type="ECO:0000256" key="11">
    <source>
        <dbReference type="PROSITE-ProRule" id="PRU00169"/>
    </source>
</evidence>
<feature type="domain" description="Histidine kinase" evidence="13">
    <location>
        <begin position="576"/>
        <end position="792"/>
    </location>
</feature>
<evidence type="ECO:0000259" key="13">
    <source>
        <dbReference type="PROSITE" id="PS50109"/>
    </source>
</evidence>
<feature type="coiled-coil region" evidence="12">
    <location>
        <begin position="414"/>
        <end position="441"/>
    </location>
</feature>
<dbReference type="CDD" id="cd00130">
    <property type="entry name" value="PAS"/>
    <property type="match status" value="1"/>
</dbReference>
<dbReference type="NCBIfam" id="TIGR00229">
    <property type="entry name" value="sensory_box"/>
    <property type="match status" value="2"/>
</dbReference>
<evidence type="ECO:0000313" key="18">
    <source>
        <dbReference type="Proteomes" id="UP000285138"/>
    </source>
</evidence>
<evidence type="ECO:0000256" key="5">
    <source>
        <dbReference type="ARBA" id="ARBA00022679"/>
    </source>
</evidence>
<evidence type="ECO:0000313" key="17">
    <source>
        <dbReference type="EMBL" id="RQD76070.1"/>
    </source>
</evidence>
<keyword evidence="6" id="KW-0547">Nucleotide-binding</keyword>
<dbReference type="PROSITE" id="PS50109">
    <property type="entry name" value="HIS_KIN"/>
    <property type="match status" value="1"/>
</dbReference>
<protein>
    <recommendedName>
        <fullName evidence="3">Stage 0 sporulation protein A homolog</fullName>
        <ecNumber evidence="2">2.7.13.3</ecNumber>
    </recommendedName>
</protein>
<dbReference type="CDD" id="cd00082">
    <property type="entry name" value="HisKA"/>
    <property type="match status" value="1"/>
</dbReference>
<feature type="domain" description="PAC" evidence="16">
    <location>
        <begin position="512"/>
        <end position="563"/>
    </location>
</feature>
<evidence type="ECO:0000256" key="12">
    <source>
        <dbReference type="SAM" id="Coils"/>
    </source>
</evidence>
<dbReference type="InterPro" id="IPR000014">
    <property type="entry name" value="PAS"/>
</dbReference>
<dbReference type="PANTHER" id="PTHR43065:SF42">
    <property type="entry name" value="TWO-COMPONENT SENSOR PPRA"/>
    <property type="match status" value="1"/>
</dbReference>
<dbReference type="PANTHER" id="PTHR43065">
    <property type="entry name" value="SENSOR HISTIDINE KINASE"/>
    <property type="match status" value="1"/>
</dbReference>
<dbReference type="SUPFAM" id="SSF55781">
    <property type="entry name" value="GAF domain-like"/>
    <property type="match status" value="1"/>
</dbReference>
<evidence type="ECO:0000259" key="16">
    <source>
        <dbReference type="PROSITE" id="PS50113"/>
    </source>
</evidence>
<dbReference type="GO" id="GO:0005524">
    <property type="term" value="F:ATP binding"/>
    <property type="evidence" value="ECO:0007669"/>
    <property type="project" value="UniProtKB-KW"/>
</dbReference>
<dbReference type="SMART" id="SM00091">
    <property type="entry name" value="PAS"/>
    <property type="match status" value="3"/>
</dbReference>
<gene>
    <name evidence="17" type="ORF">D5R97_04820</name>
</gene>
<feature type="modified residue" description="4-aspartylphosphate" evidence="11">
    <location>
        <position position="864"/>
    </location>
</feature>
<proteinExistence type="predicted"/>
<dbReference type="Gene3D" id="3.30.450.40">
    <property type="match status" value="1"/>
</dbReference>
<evidence type="ECO:0000256" key="4">
    <source>
        <dbReference type="ARBA" id="ARBA00022553"/>
    </source>
</evidence>
<dbReference type="InterPro" id="IPR036890">
    <property type="entry name" value="HATPase_C_sf"/>
</dbReference>
<dbReference type="InterPro" id="IPR035965">
    <property type="entry name" value="PAS-like_dom_sf"/>
</dbReference>
<feature type="domain" description="Response regulatory" evidence="14">
    <location>
        <begin position="810"/>
        <end position="930"/>
    </location>
</feature>
<dbReference type="SUPFAM" id="SSF55874">
    <property type="entry name" value="ATPase domain of HSP90 chaperone/DNA topoisomerase II/histidine kinase"/>
    <property type="match status" value="1"/>
</dbReference>
<dbReference type="Pfam" id="PF02518">
    <property type="entry name" value="HATPase_c"/>
    <property type="match status" value="1"/>
</dbReference>
<dbReference type="Pfam" id="PF01590">
    <property type="entry name" value="GAF"/>
    <property type="match status" value="1"/>
</dbReference>
<evidence type="ECO:0000256" key="9">
    <source>
        <dbReference type="ARBA" id="ARBA00023012"/>
    </source>
</evidence>
<dbReference type="Gene3D" id="3.30.450.20">
    <property type="entry name" value="PAS domain"/>
    <property type="match status" value="3"/>
</dbReference>
<dbReference type="EMBL" id="QZAA01000131">
    <property type="protein sequence ID" value="RQD76070.1"/>
    <property type="molecule type" value="Genomic_DNA"/>
</dbReference>
<dbReference type="SUPFAM" id="SSF52172">
    <property type="entry name" value="CheY-like"/>
    <property type="match status" value="1"/>
</dbReference>
<dbReference type="InterPro" id="IPR003018">
    <property type="entry name" value="GAF"/>
</dbReference>
<name>A0A424YER2_9FIRM</name>
<evidence type="ECO:0000259" key="14">
    <source>
        <dbReference type="PROSITE" id="PS50110"/>
    </source>
</evidence>
<dbReference type="Gene3D" id="3.30.565.10">
    <property type="entry name" value="Histidine kinase-like ATPase, C-terminal domain"/>
    <property type="match status" value="1"/>
</dbReference>
<evidence type="ECO:0000256" key="7">
    <source>
        <dbReference type="ARBA" id="ARBA00022777"/>
    </source>
</evidence>
<dbReference type="InterPro" id="IPR036097">
    <property type="entry name" value="HisK_dim/P_sf"/>
</dbReference>
<sequence length="931" mass="106448">MAYHQVVFDGEGNPRDYIFLEVNPAFEEMTGLFRDRIIGERVSEIFAREEYRSYEWQDLYRKLNPFSRRNSLEKYFKSLDSWYQVILHREEPSGLILFFRPLRAKRIEPGGGEGKGADDDKQIENAFKYQLEIERITAEISSTFIHLPLEKIDEGIDYALQLTGKFFEVDSCYLFKVSPDGKRVSNTHKWCKAHIESQREPLQDIPLEAIPWWIEKLKNWETINIPQVGEMPPQAAREKAILKERSIQSVLVVPLVSYNKILGFMGFDYVAEERIWTQEEISRLKVMAEIISSALSRQEAEEETLKAHQRLIKILDTMDASVIVTDLDTHEIIFLNRYGQELWGNVVGKKCWQVFQVDQKESCYSCSKDNLFDGEGKPQGVYQWNYKSSKDGRWYECRETALPWIDERLVKMGMVTDITEYKELEEELHKERNKLSLLLEGILDNSVMWIDLLDVKGNVTFWNKAAEEMSGYKAEEVTGHNKIWEWLYPDPQYREKILKKALDIISRGERVENLETRIRRKDGQYRTILWQSNNLVDNGEVVGSIALGADITQRKMLEQEMFKGDKLESIGLLAGGIAHDFNNYLAILLGNVSLAKHFKENPNKIEEKLKNMEKAVFRARDLSNQLFTFARGADPVKKTTCIKSLIQDNVKFSLTGSNVDCEFYLEEDLYPVDIDEGQITQVINNIVINADQAMPEGGKIQVTGENVKVEKAHNLPVPPGNYVKISCTDEGVGIREKDLPKIFDPFYSTKEKGRGLGLASSYSIIKSHGGHLGVKSQLGVGSTFTLFLPASTRVDLKKSKGYKIIPGRGKILIMDDEKEVAEVTAQMLSTFGYEVFHAPEGRKAIEMYMEAIQRGHPFDLVIMDLTVPGGMGGKQTLQEILKTDPGVKAIVSSGYSDDPVMANFRDHGFKGVLKKPFTLEELSRQVHEVLK</sequence>
<dbReference type="AlphaFoldDB" id="A0A424YER2"/>
<dbReference type="InterPro" id="IPR005467">
    <property type="entry name" value="His_kinase_dom"/>
</dbReference>
<dbReference type="EC" id="2.7.13.3" evidence="2"/>
<dbReference type="SMART" id="SM00387">
    <property type="entry name" value="HATPase_c"/>
    <property type="match status" value="1"/>
</dbReference>
<dbReference type="InterPro" id="IPR013767">
    <property type="entry name" value="PAS_fold"/>
</dbReference>
<dbReference type="Pfam" id="PF00989">
    <property type="entry name" value="PAS"/>
    <property type="match status" value="1"/>
</dbReference>
<comment type="function">
    <text evidence="10">May play the central regulatory role in sporulation. It may be an element of the effector pathway responsible for the activation of sporulation genes in response to nutritional stress. Spo0A may act in concert with spo0H (a sigma factor) to control the expression of some genes that are critical to the sporulation process.</text>
</comment>
<dbReference type="SMART" id="SM00448">
    <property type="entry name" value="REC"/>
    <property type="match status" value="1"/>
</dbReference>
<dbReference type="PROSITE" id="PS50110">
    <property type="entry name" value="RESPONSE_REGULATORY"/>
    <property type="match status" value="1"/>
</dbReference>
<dbReference type="SUPFAM" id="SSF47384">
    <property type="entry name" value="Homodimeric domain of signal transducing histidine kinase"/>
    <property type="match status" value="1"/>
</dbReference>
<dbReference type="GO" id="GO:0006355">
    <property type="term" value="P:regulation of DNA-templated transcription"/>
    <property type="evidence" value="ECO:0007669"/>
    <property type="project" value="InterPro"/>
</dbReference>
<comment type="catalytic activity">
    <reaction evidence="1">
        <text>ATP + protein L-histidine = ADP + protein N-phospho-L-histidine.</text>
        <dbReference type="EC" id="2.7.13.3"/>
    </reaction>
</comment>
<dbReference type="Pfam" id="PF13426">
    <property type="entry name" value="PAS_9"/>
    <property type="match status" value="1"/>
</dbReference>
<dbReference type="InterPro" id="IPR000700">
    <property type="entry name" value="PAS-assoc_C"/>
</dbReference>
<dbReference type="PROSITE" id="PS50112">
    <property type="entry name" value="PAS"/>
    <property type="match status" value="1"/>
</dbReference>
<dbReference type="SMART" id="SM00086">
    <property type="entry name" value="PAC"/>
    <property type="match status" value="2"/>
</dbReference>
<dbReference type="SMART" id="SM00065">
    <property type="entry name" value="GAF"/>
    <property type="match status" value="1"/>
</dbReference>
<dbReference type="InterPro" id="IPR004358">
    <property type="entry name" value="Sig_transdc_His_kin-like_C"/>
</dbReference>
<dbReference type="Pfam" id="PF00072">
    <property type="entry name" value="Response_reg"/>
    <property type="match status" value="1"/>
</dbReference>
<dbReference type="PRINTS" id="PR00344">
    <property type="entry name" value="BCTRLSENSOR"/>
</dbReference>
<feature type="domain" description="PAS" evidence="15">
    <location>
        <begin position="431"/>
        <end position="490"/>
    </location>
</feature>
<dbReference type="InterPro" id="IPR011006">
    <property type="entry name" value="CheY-like_superfamily"/>
</dbReference>
<evidence type="ECO:0000256" key="8">
    <source>
        <dbReference type="ARBA" id="ARBA00022840"/>
    </source>
</evidence>
<keyword evidence="12" id="KW-0175">Coiled coil</keyword>
<evidence type="ECO:0000256" key="2">
    <source>
        <dbReference type="ARBA" id="ARBA00012438"/>
    </source>
</evidence>
<dbReference type="InterPro" id="IPR003594">
    <property type="entry name" value="HATPase_dom"/>
</dbReference>
<evidence type="ECO:0000256" key="1">
    <source>
        <dbReference type="ARBA" id="ARBA00000085"/>
    </source>
</evidence>
<keyword evidence="9" id="KW-0902">Two-component regulatory system</keyword>
<evidence type="ECO:0000256" key="3">
    <source>
        <dbReference type="ARBA" id="ARBA00018672"/>
    </source>
</evidence>